<accession>A0A2P1JUJ7</accession>
<proteinExistence type="predicted"/>
<organism evidence="1 2">
    <name type="scientific">Bacillus phage Anath</name>
    <dbReference type="NCBI Taxonomy" id="2108114"/>
    <lineage>
        <taxon>Viruses</taxon>
        <taxon>Duplodnaviria</taxon>
        <taxon>Heunggongvirae</taxon>
        <taxon>Uroviricota</taxon>
        <taxon>Caudoviricetes</taxon>
        <taxon>Ehrlichviridae</taxon>
        <taxon>Anathvirus</taxon>
        <taxon>Anathvirus anath</taxon>
    </lineage>
</organism>
<evidence type="ECO:0008006" key="3">
    <source>
        <dbReference type="Google" id="ProtNLM"/>
    </source>
</evidence>
<name>A0A2P1JUJ7_9CAUD</name>
<protein>
    <recommendedName>
        <fullName evidence="3">Tail assembly chaperone</fullName>
    </recommendedName>
</protein>
<dbReference type="EMBL" id="MG983742">
    <property type="protein sequence ID" value="AVO23028.1"/>
    <property type="molecule type" value="Genomic_DNA"/>
</dbReference>
<keyword evidence="2" id="KW-1185">Reference proteome</keyword>
<evidence type="ECO:0000313" key="1">
    <source>
        <dbReference type="EMBL" id="AVO23028.1"/>
    </source>
</evidence>
<evidence type="ECO:0000313" key="2">
    <source>
        <dbReference type="Proteomes" id="UP000241367"/>
    </source>
</evidence>
<dbReference type="Proteomes" id="UP000241367">
    <property type="component" value="Segment"/>
</dbReference>
<reference evidence="2" key="1">
    <citation type="submission" date="2018-02" db="EMBL/GenBank/DDBJ databases">
        <authorList>
            <person name="Cohen D.B."/>
            <person name="Kent A.D."/>
        </authorList>
    </citation>
    <scope>NUCLEOTIDE SEQUENCE [LARGE SCALE GENOMIC DNA]</scope>
</reference>
<sequence length="117" mass="13263">MTNKMPWLREEKSDFVTLYGVKIHYKKLSYGEQRKIADKATITDKLGRPVKQDVTLAMTLQVVNSITEWELTDREGKVLPISVDTFDNVLDADFVGEIIEVIHPNIDAGVAEGEKKE</sequence>